<keyword evidence="1" id="KW-0479">Metal-binding</keyword>
<dbReference type="PANTHER" id="PTHR31286:SF180">
    <property type="entry name" value="OS10G0362600 PROTEIN"/>
    <property type="match status" value="1"/>
</dbReference>
<keyword evidence="5" id="KW-1185">Reference proteome</keyword>
<protein>
    <submittedName>
        <fullName evidence="4">OLC1v1001505C1</fullName>
    </submittedName>
</protein>
<accession>A0AAV1D645</accession>
<dbReference type="InterPro" id="IPR036875">
    <property type="entry name" value="Znf_CCHC_sf"/>
</dbReference>
<evidence type="ECO:0000256" key="1">
    <source>
        <dbReference type="PROSITE-ProRule" id="PRU00047"/>
    </source>
</evidence>
<dbReference type="SUPFAM" id="SSF57756">
    <property type="entry name" value="Retrovirus zinc finger-like domains"/>
    <property type="match status" value="1"/>
</dbReference>
<sequence>MAAATQPPDETMSKQLSFVQTLAGQKPNPRNLFEAAGITRNASSVINSQPSMVKGELAFLLTKEDEQLAAPFKFVLIRKFSKGRPSMDYLWNKFQRIGFKGGFSLGIIDRRHILILFDLEEDLIQRVCVEVDLLHELPSRIRLGTEEHSYFQPITYENLPDYCLKCRKIGHDAKDCRHGKQKSENVERQPQKQTSVTKVKPQAQMVAPAWKQKPMQNQNQEEIEKEKGASTSGLTEKEKKDIPMDVPSTVSPQQQNSSAKRRFTKEQLNIVLEKNKMEENIADPWEEEVPINKKNREQQLVLYQDPEKIIKLSDRFQVLSELHDDDEFSEMEENRDEEQIHHDSDGSHSDTEEAYSELQCDTYGKTVETSAVDDMAIVKLTTVPEMEDARLVVSDGEEKKKKPGRPKGSTKSVKQASSKTLSSARLSGDLSSKISE</sequence>
<feature type="compositionally biased region" description="Polar residues" evidence="2">
    <location>
        <begin position="413"/>
        <end position="436"/>
    </location>
</feature>
<dbReference type="AlphaFoldDB" id="A0AAV1D645"/>
<feature type="region of interest" description="Disordered" evidence="2">
    <location>
        <begin position="174"/>
        <end position="261"/>
    </location>
</feature>
<name>A0AAV1D645_OLDCO</name>
<feature type="region of interest" description="Disordered" evidence="2">
    <location>
        <begin position="383"/>
        <end position="436"/>
    </location>
</feature>
<dbReference type="PANTHER" id="PTHR31286">
    <property type="entry name" value="GLYCINE-RICH CELL WALL STRUCTURAL PROTEIN 1.8-LIKE"/>
    <property type="match status" value="1"/>
</dbReference>
<evidence type="ECO:0000313" key="4">
    <source>
        <dbReference type="EMBL" id="CAI9103073.1"/>
    </source>
</evidence>
<organism evidence="4 5">
    <name type="scientific">Oldenlandia corymbosa var. corymbosa</name>
    <dbReference type="NCBI Taxonomy" id="529605"/>
    <lineage>
        <taxon>Eukaryota</taxon>
        <taxon>Viridiplantae</taxon>
        <taxon>Streptophyta</taxon>
        <taxon>Embryophyta</taxon>
        <taxon>Tracheophyta</taxon>
        <taxon>Spermatophyta</taxon>
        <taxon>Magnoliopsida</taxon>
        <taxon>eudicotyledons</taxon>
        <taxon>Gunneridae</taxon>
        <taxon>Pentapetalae</taxon>
        <taxon>asterids</taxon>
        <taxon>lamiids</taxon>
        <taxon>Gentianales</taxon>
        <taxon>Rubiaceae</taxon>
        <taxon>Rubioideae</taxon>
        <taxon>Spermacoceae</taxon>
        <taxon>Hedyotis-Oldenlandia complex</taxon>
        <taxon>Oldenlandia</taxon>
    </lineage>
</organism>
<dbReference type="Proteomes" id="UP001161247">
    <property type="component" value="Chromosome 4"/>
</dbReference>
<dbReference type="GO" id="GO:0008270">
    <property type="term" value="F:zinc ion binding"/>
    <property type="evidence" value="ECO:0007669"/>
    <property type="project" value="UniProtKB-KW"/>
</dbReference>
<gene>
    <name evidence="4" type="ORF">OLC1_LOCUS12302</name>
</gene>
<dbReference type="GO" id="GO:0003676">
    <property type="term" value="F:nucleic acid binding"/>
    <property type="evidence" value="ECO:0007669"/>
    <property type="project" value="InterPro"/>
</dbReference>
<proteinExistence type="predicted"/>
<dbReference type="EMBL" id="OX459121">
    <property type="protein sequence ID" value="CAI9103073.1"/>
    <property type="molecule type" value="Genomic_DNA"/>
</dbReference>
<reference evidence="4" key="1">
    <citation type="submission" date="2023-03" db="EMBL/GenBank/DDBJ databases">
        <authorList>
            <person name="Julca I."/>
        </authorList>
    </citation>
    <scope>NUCLEOTIDE SEQUENCE</scope>
</reference>
<feature type="compositionally biased region" description="Basic and acidic residues" evidence="2">
    <location>
        <begin position="174"/>
        <end position="190"/>
    </location>
</feature>
<keyword evidence="1" id="KW-0862">Zinc</keyword>
<dbReference type="InterPro" id="IPR040256">
    <property type="entry name" value="At4g02000-like"/>
</dbReference>
<evidence type="ECO:0000259" key="3">
    <source>
        <dbReference type="PROSITE" id="PS50158"/>
    </source>
</evidence>
<feature type="compositionally biased region" description="Acidic residues" evidence="2">
    <location>
        <begin position="323"/>
        <end position="336"/>
    </location>
</feature>
<feature type="compositionally biased region" description="Polar residues" evidence="2">
    <location>
        <begin position="248"/>
        <end position="258"/>
    </location>
</feature>
<keyword evidence="1" id="KW-0863">Zinc-finger</keyword>
<feature type="domain" description="CCHC-type" evidence="3">
    <location>
        <begin position="163"/>
        <end position="177"/>
    </location>
</feature>
<dbReference type="PROSITE" id="PS50158">
    <property type="entry name" value="ZF_CCHC"/>
    <property type="match status" value="1"/>
</dbReference>
<evidence type="ECO:0000313" key="5">
    <source>
        <dbReference type="Proteomes" id="UP001161247"/>
    </source>
</evidence>
<dbReference type="InterPro" id="IPR001878">
    <property type="entry name" value="Znf_CCHC"/>
</dbReference>
<feature type="compositionally biased region" description="Basic and acidic residues" evidence="2">
    <location>
        <begin position="337"/>
        <end position="351"/>
    </location>
</feature>
<evidence type="ECO:0000256" key="2">
    <source>
        <dbReference type="SAM" id="MobiDB-lite"/>
    </source>
</evidence>
<feature type="region of interest" description="Disordered" evidence="2">
    <location>
        <begin position="323"/>
        <end position="358"/>
    </location>
</feature>